<dbReference type="PANTHER" id="PTHR47371:SF3">
    <property type="entry name" value="PHOSPHOGLYCEROL TRANSFERASE I"/>
    <property type="match status" value="1"/>
</dbReference>
<dbReference type="InterPro" id="IPR012160">
    <property type="entry name" value="LtaS-like"/>
</dbReference>
<feature type="domain" description="Sulfatase N-terminal" evidence="7">
    <location>
        <begin position="287"/>
        <end position="554"/>
    </location>
</feature>
<evidence type="ECO:0000256" key="6">
    <source>
        <dbReference type="SAM" id="Phobius"/>
    </source>
</evidence>
<dbReference type="Gene3D" id="3.40.720.10">
    <property type="entry name" value="Alkaline Phosphatase, subunit A"/>
    <property type="match status" value="1"/>
</dbReference>
<evidence type="ECO:0000256" key="2">
    <source>
        <dbReference type="ARBA" id="ARBA00022475"/>
    </source>
</evidence>
<name>A0A3B0VFP1_9ZZZZ</name>
<feature type="transmembrane region" description="Helical" evidence="6">
    <location>
        <begin position="54"/>
        <end position="82"/>
    </location>
</feature>
<dbReference type="InterPro" id="IPR000917">
    <property type="entry name" value="Sulfatase_N"/>
</dbReference>
<organism evidence="8">
    <name type="scientific">hydrothermal vent metagenome</name>
    <dbReference type="NCBI Taxonomy" id="652676"/>
    <lineage>
        <taxon>unclassified sequences</taxon>
        <taxon>metagenomes</taxon>
        <taxon>ecological metagenomes</taxon>
    </lineage>
</organism>
<dbReference type="InterPro" id="IPR050448">
    <property type="entry name" value="OpgB/LTA_synthase_biosynth"/>
</dbReference>
<comment type="subcellular location">
    <subcellularLocation>
        <location evidence="1">Cell membrane</location>
        <topology evidence="1">Multi-pass membrane protein</topology>
    </subcellularLocation>
</comment>
<dbReference type="PIRSF" id="PIRSF005091">
    <property type="entry name" value="Mmb_sulf_HI1246"/>
    <property type="match status" value="1"/>
</dbReference>
<keyword evidence="3 6" id="KW-0812">Transmembrane</keyword>
<dbReference type="EMBL" id="UOEX01000436">
    <property type="protein sequence ID" value="VAW42355.1"/>
    <property type="molecule type" value="Genomic_DNA"/>
</dbReference>
<dbReference type="Gene3D" id="3.30.1120.80">
    <property type="match status" value="1"/>
</dbReference>
<keyword evidence="4 6" id="KW-1133">Transmembrane helix</keyword>
<dbReference type="SUPFAM" id="SSF53649">
    <property type="entry name" value="Alkaline phosphatase-like"/>
    <property type="match status" value="1"/>
</dbReference>
<feature type="transmembrane region" description="Helical" evidence="6">
    <location>
        <begin position="20"/>
        <end position="42"/>
    </location>
</feature>
<proteinExistence type="predicted"/>
<evidence type="ECO:0000256" key="1">
    <source>
        <dbReference type="ARBA" id="ARBA00004651"/>
    </source>
</evidence>
<evidence type="ECO:0000313" key="8">
    <source>
        <dbReference type="EMBL" id="VAW42355.1"/>
    </source>
</evidence>
<keyword evidence="5 6" id="KW-0472">Membrane</keyword>
<dbReference type="CDD" id="cd16015">
    <property type="entry name" value="LTA_synthase"/>
    <property type="match status" value="1"/>
</dbReference>
<dbReference type="AlphaFoldDB" id="A0A3B0VFP1"/>
<dbReference type="GO" id="GO:0005886">
    <property type="term" value="C:plasma membrane"/>
    <property type="evidence" value="ECO:0007669"/>
    <property type="project" value="UniProtKB-SubCell"/>
</dbReference>
<evidence type="ECO:0000259" key="7">
    <source>
        <dbReference type="Pfam" id="PF00884"/>
    </source>
</evidence>
<evidence type="ECO:0000256" key="4">
    <source>
        <dbReference type="ARBA" id="ARBA00022989"/>
    </source>
</evidence>
<evidence type="ECO:0000256" key="3">
    <source>
        <dbReference type="ARBA" id="ARBA00022692"/>
    </source>
</evidence>
<dbReference type="PANTHER" id="PTHR47371">
    <property type="entry name" value="LIPOTEICHOIC ACID SYNTHASE"/>
    <property type="match status" value="1"/>
</dbReference>
<accession>A0A3B0VFP1</accession>
<keyword evidence="2" id="KW-1003">Cell membrane</keyword>
<sequence length="654" mass="73572">MSAAEPNLISSGLKGRYRPLLTMGAVYLLFSVVLRIVLWAVMGRNFQVSAAQEFIILGLGVVNDLLVLPPLLLILTLILTLLPNLTGESMLRRLAARFFSMAAIFGFIYLSIAEFFFFAEFNARFNLVAVDYLIYPNEVFVNIWETYHVLWLLLATALLTIIIQAVFDRRLIRRRLPAMPFKRRLLFLGVHILLTVFCLSLFSTDSLAIFKNRVANEITANGISSFFRALHTNELNFKQYYRTIDDKQAFNIMRRQLCTSDSRPEKDFNENLNRTFPAPAKGLGKLNIVAVVEESFGAQFVGAYGDKRGLTPNFDRLAKQGLLFTNAYASGTRTVRGLGAIVCSMPPIPSEGIMKRPGSENIANWGDVLRAKGYQRSFLYGGHGMFDNMNHFFSNNGFAISDIRDIKHITQRTIWGVCDEDIFRHAVDYYNRAAARGKPFMSVIMTTSNHQPFLFPAGIANIPPKNGGRLAGVRYADYAIGRFIKAAMATPWGKNTLFIIVADHDARVYGSEQIPMRHYRIPLLMLAPGHLRPGRVTVPTGQIDIAPTVMGLLGLPFTAPFYGQNVLDPVIQKRPRPILMNHDHDVGLLMDNKLVVLGLHKTVHVYDYNPLDYSQKSSPPAPELVDLATAYFQTAFELFEGHRYKLPAQQRHAP</sequence>
<feature type="transmembrane region" description="Helical" evidence="6">
    <location>
        <begin position="94"/>
        <end position="119"/>
    </location>
</feature>
<gene>
    <name evidence="8" type="ORF">MNBD_DELTA03-1132</name>
</gene>
<protein>
    <recommendedName>
        <fullName evidence="7">Sulfatase N-terminal domain-containing protein</fullName>
    </recommendedName>
</protein>
<feature type="transmembrane region" description="Helical" evidence="6">
    <location>
        <begin position="139"/>
        <end position="163"/>
    </location>
</feature>
<feature type="transmembrane region" description="Helical" evidence="6">
    <location>
        <begin position="184"/>
        <end position="202"/>
    </location>
</feature>
<evidence type="ECO:0000256" key="5">
    <source>
        <dbReference type="ARBA" id="ARBA00023136"/>
    </source>
</evidence>
<dbReference type="Pfam" id="PF00884">
    <property type="entry name" value="Sulfatase"/>
    <property type="match status" value="1"/>
</dbReference>
<dbReference type="InterPro" id="IPR017850">
    <property type="entry name" value="Alkaline_phosphatase_core_sf"/>
</dbReference>
<reference evidence="8" key="1">
    <citation type="submission" date="2018-06" db="EMBL/GenBank/DDBJ databases">
        <authorList>
            <person name="Zhirakovskaya E."/>
        </authorList>
    </citation>
    <scope>NUCLEOTIDE SEQUENCE</scope>
</reference>